<dbReference type="Gramene" id="Kaladp0058s0271.1.v1.1">
    <property type="protein sequence ID" value="Kaladp0058s0271.1.v1.1.CDS.1"/>
    <property type="gene ID" value="Kaladp0058s0271.v1.1"/>
</dbReference>
<dbReference type="Proteomes" id="UP000594263">
    <property type="component" value="Unplaced"/>
</dbReference>
<organism evidence="1 2">
    <name type="scientific">Kalanchoe fedtschenkoi</name>
    <name type="common">Lavender scallops</name>
    <name type="synonym">South American air plant</name>
    <dbReference type="NCBI Taxonomy" id="63787"/>
    <lineage>
        <taxon>Eukaryota</taxon>
        <taxon>Viridiplantae</taxon>
        <taxon>Streptophyta</taxon>
        <taxon>Embryophyta</taxon>
        <taxon>Tracheophyta</taxon>
        <taxon>Spermatophyta</taxon>
        <taxon>Magnoliopsida</taxon>
        <taxon>eudicotyledons</taxon>
        <taxon>Gunneridae</taxon>
        <taxon>Pentapetalae</taxon>
        <taxon>Saxifragales</taxon>
        <taxon>Crassulaceae</taxon>
        <taxon>Kalanchoe</taxon>
    </lineage>
</organism>
<reference evidence="1" key="1">
    <citation type="submission" date="2021-01" db="UniProtKB">
        <authorList>
            <consortium name="EnsemblPlants"/>
        </authorList>
    </citation>
    <scope>IDENTIFICATION</scope>
</reference>
<evidence type="ECO:0000313" key="1">
    <source>
        <dbReference type="EnsemblPlants" id="Kaladp0058s0271.1.v1.1.CDS.1"/>
    </source>
</evidence>
<sequence>MARLMRLNSPWRLTDPFGYVSSGSEHGALLQHHDVEDESPSLSDLVECFLEDESNCCSRSDEEREAATDCSSCDRVEPCLNLNSKRVIDELLGDGCSAAAASDPYKRVLESHVSEAVKALARFGPRDKQTTSRNVMYFLRKLGHNAAICKSRWDSTSGGSLVAGHYEFIDVELNTTKSPPSPSPFPSPSGPQPRYFIDLNFAAEFEIARPTEHYANLVASLPAVVVATEETLKRVIKAVAEEAKRSLKSRDLVLPPWRKNRYMQMKWLGPYKRTTHLFRTSSPSPAVNSAVTGTRFVGFELGHGADGSNGRYTVRTR</sequence>
<accession>A0A7N0U9Z0</accession>
<dbReference type="OMA" id="INCANDY"/>
<dbReference type="PANTHER" id="PTHR31579">
    <property type="entry name" value="OS03G0796600 PROTEIN"/>
    <property type="match status" value="1"/>
</dbReference>
<protein>
    <submittedName>
        <fullName evidence="1">Uncharacterized protein</fullName>
    </submittedName>
</protein>
<keyword evidence="2" id="KW-1185">Reference proteome</keyword>
<dbReference type="EnsemblPlants" id="Kaladp0058s0271.1.v1.1">
    <property type="protein sequence ID" value="Kaladp0058s0271.1.v1.1.CDS.1"/>
    <property type="gene ID" value="Kaladp0058s0271.v1.1"/>
</dbReference>
<evidence type="ECO:0000313" key="2">
    <source>
        <dbReference type="Proteomes" id="UP000594263"/>
    </source>
</evidence>
<dbReference type="PANTHER" id="PTHR31579:SF84">
    <property type="entry name" value="F21O3.6 PROTEIN"/>
    <property type="match status" value="1"/>
</dbReference>
<proteinExistence type="predicted"/>
<dbReference type="NCBIfam" id="TIGR01615">
    <property type="entry name" value="A_thal_3542"/>
    <property type="match status" value="1"/>
</dbReference>
<dbReference type="Pfam" id="PF04720">
    <property type="entry name" value="PDDEXK_6"/>
    <property type="match status" value="1"/>
</dbReference>
<name>A0A7N0U9Z0_KALFE</name>
<dbReference type="AlphaFoldDB" id="A0A7N0U9Z0"/>
<dbReference type="InterPro" id="IPR006502">
    <property type="entry name" value="PDDEXK-like"/>
</dbReference>